<dbReference type="InterPro" id="IPR050833">
    <property type="entry name" value="Poly_Biosynth_Transport"/>
</dbReference>
<sequence>MSQLKKGALLSYVTILLTNGIGLVLTPFMIHKLGDSEYGLYTLIGSLIGYISVLDFGLNNAIIRFVSRFRALEDKKGEENFLATTMIIYAFIASLIIIIGIALYFNIESVFEKLSPTEIGKAKVMFAILIFNLAITLPGGAFAAISSAYEQFVFPRMLNIVKYIVRSLLLVSILIYGGDSISIVILDTIVNLLVIAINAYFVFKKLNVTIKLHKLESILIKEIFKYSFWIFLFAMVGQFQWQSGQVILGMISGTTAVAIYGVGIMLGTYYGAFSTAISGVFLPRATKMTVQNATNDEMTDMMIRIGRFSFITLLLILGGFILYGQQFILLWVGKTYQNSWIIALIIMVSYTLPLVQSFANSILESKNLFSFKAKTYITLIVLGTILGFFLSKKFGSLGLITGTTSGWILSQIIMNFYYKNVLQLNVFRFFKELANKLVPTFLLILILGWLLNFLPGNNWFNLVVKISIFVSIFSLLMFRFGMNQEERQTINSMLPKFLKSK</sequence>
<feature type="transmembrane region" description="Helical" evidence="6">
    <location>
        <begin position="160"/>
        <end position="177"/>
    </location>
</feature>
<keyword evidence="3 6" id="KW-0812">Transmembrane</keyword>
<gene>
    <name evidence="7" type="ORF">BC748_1426</name>
</gene>
<keyword evidence="2" id="KW-1003">Cell membrane</keyword>
<evidence type="ECO:0000313" key="7">
    <source>
        <dbReference type="EMBL" id="TDP59183.1"/>
    </source>
</evidence>
<feature type="transmembrane region" description="Helical" evidence="6">
    <location>
        <begin position="247"/>
        <end position="272"/>
    </location>
</feature>
<accession>A0A4R6QBJ1</accession>
<evidence type="ECO:0000256" key="5">
    <source>
        <dbReference type="ARBA" id="ARBA00023136"/>
    </source>
</evidence>
<evidence type="ECO:0000256" key="3">
    <source>
        <dbReference type="ARBA" id="ARBA00022692"/>
    </source>
</evidence>
<feature type="transmembrane region" description="Helical" evidence="6">
    <location>
        <begin position="437"/>
        <end position="454"/>
    </location>
</feature>
<dbReference type="Pfam" id="PF01943">
    <property type="entry name" value="Polysacc_synt"/>
    <property type="match status" value="1"/>
</dbReference>
<feature type="transmembrane region" description="Helical" evidence="6">
    <location>
        <begin position="38"/>
        <end position="59"/>
    </location>
</feature>
<feature type="transmembrane region" description="Helical" evidence="6">
    <location>
        <begin position="397"/>
        <end position="417"/>
    </location>
</feature>
<comment type="subcellular location">
    <subcellularLocation>
        <location evidence="1">Cell membrane</location>
        <topology evidence="1">Multi-pass membrane protein</topology>
    </subcellularLocation>
</comment>
<evidence type="ECO:0000256" key="2">
    <source>
        <dbReference type="ARBA" id="ARBA00022475"/>
    </source>
</evidence>
<keyword evidence="8" id="KW-1185">Reference proteome</keyword>
<dbReference type="InterPro" id="IPR002797">
    <property type="entry name" value="Polysacc_synth"/>
</dbReference>
<evidence type="ECO:0000256" key="6">
    <source>
        <dbReference type="SAM" id="Phobius"/>
    </source>
</evidence>
<feature type="transmembrane region" description="Helical" evidence="6">
    <location>
        <begin position="125"/>
        <end position="148"/>
    </location>
</feature>
<protein>
    <submittedName>
        <fullName evidence="7">O-antigen/teichoic acid export membrane protein</fullName>
    </submittedName>
</protein>
<feature type="transmembrane region" description="Helical" evidence="6">
    <location>
        <begin position="223"/>
        <end position="241"/>
    </location>
</feature>
<keyword evidence="5 6" id="KW-0472">Membrane</keyword>
<dbReference type="GO" id="GO:0005886">
    <property type="term" value="C:plasma membrane"/>
    <property type="evidence" value="ECO:0007669"/>
    <property type="project" value="UniProtKB-SubCell"/>
</dbReference>
<evidence type="ECO:0000256" key="1">
    <source>
        <dbReference type="ARBA" id="ARBA00004651"/>
    </source>
</evidence>
<name>A0A4R6QBJ1_9FLAO</name>
<feature type="transmembrane region" description="Helical" evidence="6">
    <location>
        <begin position="7"/>
        <end position="26"/>
    </location>
</feature>
<feature type="transmembrane region" description="Helical" evidence="6">
    <location>
        <begin position="375"/>
        <end position="391"/>
    </location>
</feature>
<dbReference type="AlphaFoldDB" id="A0A4R6QBJ1"/>
<keyword evidence="4 6" id="KW-1133">Transmembrane helix</keyword>
<dbReference type="PANTHER" id="PTHR30250">
    <property type="entry name" value="PST FAMILY PREDICTED COLANIC ACID TRANSPORTER"/>
    <property type="match status" value="1"/>
</dbReference>
<dbReference type="OrthoDB" id="5751261at2"/>
<evidence type="ECO:0000313" key="8">
    <source>
        <dbReference type="Proteomes" id="UP000295260"/>
    </source>
</evidence>
<feature type="transmembrane region" description="Helical" evidence="6">
    <location>
        <begin position="183"/>
        <end position="203"/>
    </location>
</feature>
<organism evidence="7 8">
    <name type="scientific">Flavobacterium dankookense</name>
    <dbReference type="NCBI Taxonomy" id="706186"/>
    <lineage>
        <taxon>Bacteria</taxon>
        <taxon>Pseudomonadati</taxon>
        <taxon>Bacteroidota</taxon>
        <taxon>Flavobacteriia</taxon>
        <taxon>Flavobacteriales</taxon>
        <taxon>Flavobacteriaceae</taxon>
        <taxon>Flavobacterium</taxon>
    </lineage>
</organism>
<feature type="transmembrane region" description="Helical" evidence="6">
    <location>
        <begin position="460"/>
        <end position="478"/>
    </location>
</feature>
<comment type="caution">
    <text evidence="7">The sequence shown here is derived from an EMBL/GenBank/DDBJ whole genome shotgun (WGS) entry which is preliminary data.</text>
</comment>
<dbReference type="Proteomes" id="UP000295260">
    <property type="component" value="Unassembled WGS sequence"/>
</dbReference>
<reference evidence="7 8" key="1">
    <citation type="submission" date="2019-03" db="EMBL/GenBank/DDBJ databases">
        <title>Genomic Encyclopedia of Archaeal and Bacterial Type Strains, Phase II (KMG-II): from individual species to whole genera.</title>
        <authorList>
            <person name="Goeker M."/>
        </authorList>
    </citation>
    <scope>NUCLEOTIDE SEQUENCE [LARGE SCALE GENOMIC DNA]</scope>
    <source>
        <strain evidence="7 8">DSM 25687</strain>
    </source>
</reference>
<proteinExistence type="predicted"/>
<dbReference type="PANTHER" id="PTHR30250:SF26">
    <property type="entry name" value="PSMA PROTEIN"/>
    <property type="match status" value="1"/>
</dbReference>
<feature type="transmembrane region" description="Helical" evidence="6">
    <location>
        <begin position="80"/>
        <end position="105"/>
    </location>
</feature>
<feature type="transmembrane region" description="Helical" evidence="6">
    <location>
        <begin position="340"/>
        <end position="363"/>
    </location>
</feature>
<dbReference type="RefSeq" id="WP_133532725.1">
    <property type="nucleotide sequence ID" value="NZ_SNXR01000013.1"/>
</dbReference>
<evidence type="ECO:0000256" key="4">
    <source>
        <dbReference type="ARBA" id="ARBA00022989"/>
    </source>
</evidence>
<feature type="transmembrane region" description="Helical" evidence="6">
    <location>
        <begin position="308"/>
        <end position="328"/>
    </location>
</feature>
<dbReference type="EMBL" id="SNXR01000013">
    <property type="protein sequence ID" value="TDP59183.1"/>
    <property type="molecule type" value="Genomic_DNA"/>
</dbReference>